<proteinExistence type="predicted"/>
<protein>
    <submittedName>
        <fullName evidence="3">Isochorismatase</fullName>
    </submittedName>
</protein>
<dbReference type="Proteomes" id="UP000027997">
    <property type="component" value="Unassembled WGS sequence"/>
</dbReference>
<dbReference type="CDD" id="cd00431">
    <property type="entry name" value="cysteine_hydrolases"/>
    <property type="match status" value="1"/>
</dbReference>
<dbReference type="STRING" id="305900.GV64_12410"/>
<evidence type="ECO:0000313" key="4">
    <source>
        <dbReference type="Proteomes" id="UP000027997"/>
    </source>
</evidence>
<dbReference type="EMBL" id="JOJP01000001">
    <property type="protein sequence ID" value="KEI71436.1"/>
    <property type="molecule type" value="Genomic_DNA"/>
</dbReference>
<keyword evidence="4" id="KW-1185">Reference proteome</keyword>
<dbReference type="PANTHER" id="PTHR43540:SF1">
    <property type="entry name" value="ISOCHORISMATASE HYDROLASE"/>
    <property type="match status" value="1"/>
</dbReference>
<comment type="caution">
    <text evidence="3">The sequence shown here is derived from an EMBL/GenBank/DDBJ whole genome shotgun (WGS) entry which is preliminary data.</text>
</comment>
<dbReference type="InterPro" id="IPR050272">
    <property type="entry name" value="Isochorismatase-like_hydrls"/>
</dbReference>
<evidence type="ECO:0000259" key="2">
    <source>
        <dbReference type="Pfam" id="PF00857"/>
    </source>
</evidence>
<reference evidence="3 4" key="1">
    <citation type="submission" date="2014-06" db="EMBL/GenBank/DDBJ databases">
        <title>Whole Genome Sequences of Three Symbiotic Endozoicomonas Bacteria.</title>
        <authorList>
            <person name="Neave M.J."/>
            <person name="Apprill A."/>
            <person name="Voolstra C.R."/>
        </authorList>
    </citation>
    <scope>NUCLEOTIDE SEQUENCE [LARGE SCALE GENOMIC DNA]</scope>
    <source>
        <strain evidence="3 4">DSM 22380</strain>
    </source>
</reference>
<accession>A0A081KBB0</accession>
<evidence type="ECO:0000256" key="1">
    <source>
        <dbReference type="ARBA" id="ARBA00022801"/>
    </source>
</evidence>
<name>A0A081KBB0_9GAMM</name>
<dbReference type="RefSeq" id="WP_020583032.1">
    <property type="nucleotide sequence ID" value="NZ_JOJP01000001.1"/>
</dbReference>
<dbReference type="AlphaFoldDB" id="A0A081KBB0"/>
<dbReference type="Pfam" id="PF00857">
    <property type="entry name" value="Isochorismatase"/>
    <property type="match status" value="1"/>
</dbReference>
<dbReference type="InterPro" id="IPR036380">
    <property type="entry name" value="Isochorismatase-like_sf"/>
</dbReference>
<sequence length="219" mass="24441">MNEVLSRNIPLVLGKSVCLIIDVQNFSCTPEGGEFTGKSPSEMEAFDYYFQQLSAMVLPNIRRLQTACREAHIEVLFTVIESLTLDGRDRGLDYKITGFNVPKGSKDAQVINSVSPVGDEIVIPKTSSSVFISTNIDYLLRNLNCRHLIITGVLTDQCVESAVRDACDLNYLVTLVSDACATFTETRHRHSLETIKGYCRQCSTEALIREINDLVLDQR</sequence>
<feature type="domain" description="Isochorismatase-like" evidence="2">
    <location>
        <begin position="17"/>
        <end position="204"/>
    </location>
</feature>
<dbReference type="GO" id="GO:0016787">
    <property type="term" value="F:hydrolase activity"/>
    <property type="evidence" value="ECO:0007669"/>
    <property type="project" value="UniProtKB-KW"/>
</dbReference>
<gene>
    <name evidence="3" type="ORF">GV64_12410</name>
</gene>
<dbReference type="SUPFAM" id="SSF52499">
    <property type="entry name" value="Isochorismatase-like hydrolases"/>
    <property type="match status" value="1"/>
</dbReference>
<dbReference type="InterPro" id="IPR000868">
    <property type="entry name" value="Isochorismatase-like_dom"/>
</dbReference>
<dbReference type="Gene3D" id="3.40.50.850">
    <property type="entry name" value="Isochorismatase-like"/>
    <property type="match status" value="1"/>
</dbReference>
<organism evidence="3 4">
    <name type="scientific">Endozoicomonas elysicola</name>
    <dbReference type="NCBI Taxonomy" id="305900"/>
    <lineage>
        <taxon>Bacteria</taxon>
        <taxon>Pseudomonadati</taxon>
        <taxon>Pseudomonadota</taxon>
        <taxon>Gammaproteobacteria</taxon>
        <taxon>Oceanospirillales</taxon>
        <taxon>Endozoicomonadaceae</taxon>
        <taxon>Endozoicomonas</taxon>
    </lineage>
</organism>
<dbReference type="PANTHER" id="PTHR43540">
    <property type="entry name" value="PEROXYUREIDOACRYLATE/UREIDOACRYLATE AMIDOHYDROLASE-RELATED"/>
    <property type="match status" value="1"/>
</dbReference>
<dbReference type="eggNOG" id="COG1335">
    <property type="taxonomic scope" value="Bacteria"/>
</dbReference>
<keyword evidence="1" id="KW-0378">Hydrolase</keyword>
<evidence type="ECO:0000313" key="3">
    <source>
        <dbReference type="EMBL" id="KEI71436.1"/>
    </source>
</evidence>